<reference evidence="1 2" key="1">
    <citation type="submission" date="2018-04" db="EMBL/GenBank/DDBJ databases">
        <title>Genomic Encyclopedia of Archaeal and Bacterial Type Strains, Phase II (KMG-II): from individual species to whole genera.</title>
        <authorList>
            <person name="Goeker M."/>
        </authorList>
    </citation>
    <scope>NUCLEOTIDE SEQUENCE [LARGE SCALE GENOMIC DNA]</scope>
    <source>
        <strain evidence="1 2">DSM 21823</strain>
    </source>
</reference>
<name>A0A2T6AP78_9RHOB</name>
<organism evidence="1 2">
    <name type="scientific">Gemmobacter caeni</name>
    <dbReference type="NCBI Taxonomy" id="589035"/>
    <lineage>
        <taxon>Bacteria</taxon>
        <taxon>Pseudomonadati</taxon>
        <taxon>Pseudomonadota</taxon>
        <taxon>Alphaproteobacteria</taxon>
        <taxon>Rhodobacterales</taxon>
        <taxon>Paracoccaceae</taxon>
        <taxon>Gemmobacter</taxon>
    </lineage>
</organism>
<protein>
    <recommendedName>
        <fullName evidence="3">Head-tail joining protein</fullName>
    </recommendedName>
</protein>
<comment type="caution">
    <text evidence="1">The sequence shown here is derived from an EMBL/GenBank/DDBJ whole genome shotgun (WGS) entry which is preliminary data.</text>
</comment>
<accession>A0A2T6AP78</accession>
<evidence type="ECO:0000313" key="2">
    <source>
        <dbReference type="Proteomes" id="UP000244224"/>
    </source>
</evidence>
<evidence type="ECO:0008006" key="3">
    <source>
        <dbReference type="Google" id="ProtNLM"/>
    </source>
</evidence>
<dbReference type="RefSeq" id="WP_242013888.1">
    <property type="nucleotide sequence ID" value="NZ_QBKP01000021.1"/>
</dbReference>
<dbReference type="Proteomes" id="UP000244224">
    <property type="component" value="Unassembled WGS sequence"/>
</dbReference>
<dbReference type="Pfam" id="PF05354">
    <property type="entry name" value="Phage_attach"/>
    <property type="match status" value="1"/>
</dbReference>
<dbReference type="InterPro" id="IPR053734">
    <property type="entry name" value="Phage_Head-Tail_Connect_sf"/>
</dbReference>
<evidence type="ECO:0000313" key="1">
    <source>
        <dbReference type="EMBL" id="PTX45632.1"/>
    </source>
</evidence>
<dbReference type="GO" id="GO:0019068">
    <property type="term" value="P:virion assembly"/>
    <property type="evidence" value="ECO:0007669"/>
    <property type="project" value="InterPro"/>
</dbReference>
<dbReference type="EMBL" id="QBKP01000021">
    <property type="protein sequence ID" value="PTX45632.1"/>
    <property type="molecule type" value="Genomic_DNA"/>
</dbReference>
<sequence length="108" mass="11392">MASVFDGMAGVLAETLGAPVAYTPKGGVPRDVQSIFRETPVEAIDPDGHPVLITSPSWRVRHNLAPELATGDRIAPGNGKIYAVFNVVPSGSTASDAHVICELERIIE</sequence>
<dbReference type="Gene3D" id="2.40.10.180">
    <property type="entry name" value="Phage tail proteins"/>
    <property type="match status" value="1"/>
</dbReference>
<proteinExistence type="predicted"/>
<gene>
    <name evidence="1" type="ORF">C8N34_12162</name>
</gene>
<dbReference type="AlphaFoldDB" id="A0A2T6AP78"/>
<keyword evidence="2" id="KW-1185">Reference proteome</keyword>
<dbReference type="InterPro" id="IPR008018">
    <property type="entry name" value="Phage_tail_attach_FII"/>
</dbReference>